<dbReference type="Pfam" id="PF16357">
    <property type="entry name" value="PepSY_TM_like_2"/>
    <property type="match status" value="1"/>
</dbReference>
<keyword evidence="1" id="KW-1133">Transmembrane helix</keyword>
<evidence type="ECO:0008006" key="4">
    <source>
        <dbReference type="Google" id="ProtNLM"/>
    </source>
</evidence>
<keyword evidence="1" id="KW-0812">Transmembrane</keyword>
<keyword evidence="3" id="KW-1185">Reference proteome</keyword>
<organism evidence="2 3">
    <name type="scientific">Stieleria neptunia</name>
    <dbReference type="NCBI Taxonomy" id="2527979"/>
    <lineage>
        <taxon>Bacteria</taxon>
        <taxon>Pseudomonadati</taxon>
        <taxon>Planctomycetota</taxon>
        <taxon>Planctomycetia</taxon>
        <taxon>Pirellulales</taxon>
        <taxon>Pirellulaceae</taxon>
        <taxon>Stieleria</taxon>
    </lineage>
</organism>
<evidence type="ECO:0000313" key="2">
    <source>
        <dbReference type="EMBL" id="QDV41781.1"/>
    </source>
</evidence>
<dbReference type="InterPro" id="IPR032307">
    <property type="entry name" value="PepSY_TM-like_2"/>
</dbReference>
<dbReference type="EMBL" id="CP037423">
    <property type="protein sequence ID" value="QDV41781.1"/>
    <property type="molecule type" value="Genomic_DNA"/>
</dbReference>
<protein>
    <recommendedName>
        <fullName evidence="4">PepSY-associated TM helix</fullName>
    </recommendedName>
</protein>
<dbReference type="KEGG" id="snep:Enr13x_16240"/>
<dbReference type="PANTHER" id="PTHR40115">
    <property type="entry name" value="INNER MEMBRANE PROTEIN WITH PEPSY TM HELIX"/>
    <property type="match status" value="1"/>
</dbReference>
<accession>A0A518HLP9</accession>
<feature type="transmembrane region" description="Helical" evidence="1">
    <location>
        <begin position="29"/>
        <end position="52"/>
    </location>
</feature>
<evidence type="ECO:0000313" key="3">
    <source>
        <dbReference type="Proteomes" id="UP000319004"/>
    </source>
</evidence>
<keyword evidence="1" id="KW-0472">Membrane</keyword>
<dbReference type="PANTHER" id="PTHR40115:SF1">
    <property type="entry name" value="INNER MEMBRANE PROTEIN WITH PEPSY TM HELIX"/>
    <property type="match status" value="1"/>
</dbReference>
<dbReference type="AlphaFoldDB" id="A0A518HLP9"/>
<proteinExistence type="predicted"/>
<dbReference type="Proteomes" id="UP000319004">
    <property type="component" value="Chromosome"/>
</dbReference>
<feature type="transmembrane region" description="Helical" evidence="1">
    <location>
        <begin position="168"/>
        <end position="189"/>
    </location>
</feature>
<name>A0A518HLP9_9BACT</name>
<reference evidence="2 3" key="1">
    <citation type="submission" date="2019-03" db="EMBL/GenBank/DDBJ databases">
        <title>Deep-cultivation of Planctomycetes and their phenomic and genomic characterization uncovers novel biology.</title>
        <authorList>
            <person name="Wiegand S."/>
            <person name="Jogler M."/>
            <person name="Boedeker C."/>
            <person name="Pinto D."/>
            <person name="Vollmers J."/>
            <person name="Rivas-Marin E."/>
            <person name="Kohn T."/>
            <person name="Peeters S.H."/>
            <person name="Heuer A."/>
            <person name="Rast P."/>
            <person name="Oberbeckmann S."/>
            <person name="Bunk B."/>
            <person name="Jeske O."/>
            <person name="Meyerdierks A."/>
            <person name="Storesund J.E."/>
            <person name="Kallscheuer N."/>
            <person name="Luecker S."/>
            <person name="Lage O.M."/>
            <person name="Pohl T."/>
            <person name="Merkel B.J."/>
            <person name="Hornburger P."/>
            <person name="Mueller R.-W."/>
            <person name="Bruemmer F."/>
            <person name="Labrenz M."/>
            <person name="Spormann A.M."/>
            <person name="Op den Camp H."/>
            <person name="Overmann J."/>
            <person name="Amann R."/>
            <person name="Jetten M.S.M."/>
            <person name="Mascher T."/>
            <person name="Medema M.H."/>
            <person name="Devos D.P."/>
            <person name="Kaster A.-K."/>
            <person name="Ovreas L."/>
            <person name="Rohde M."/>
            <person name="Galperin M.Y."/>
            <person name="Jogler C."/>
        </authorList>
    </citation>
    <scope>NUCLEOTIDE SEQUENCE [LARGE SCALE GENOMIC DNA]</scope>
    <source>
        <strain evidence="2 3">Enr13</strain>
    </source>
</reference>
<evidence type="ECO:0000256" key="1">
    <source>
        <dbReference type="SAM" id="Phobius"/>
    </source>
</evidence>
<feature type="transmembrane region" description="Helical" evidence="1">
    <location>
        <begin position="201"/>
        <end position="217"/>
    </location>
</feature>
<sequence length="218" mass="24169">MTHSPDTASQTTTMAKPGFRAVWMRSIVAWHWISSAICLVGMLAFAITGITLNHASQIESQPVTESLTAQLPDDLHALVTEPQADDSAPLPEAVAEWLNVQFPRPVGSRNAEWSADEIYVSMPGPGSDAWMAIDRERGAVEFEWTRRGWVSFANDLHKGRNTGAVWKGFLDLFALATLVFCLTGLLLLYEHARRRRMTWPLVGLGVVIPLLLVLLLIH</sequence>
<gene>
    <name evidence="2" type="ORF">Enr13x_16240</name>
</gene>